<evidence type="ECO:0000313" key="3">
    <source>
        <dbReference type="EMBL" id="OEG75641.1"/>
    </source>
</evidence>
<organism evidence="3 4">
    <name type="scientific">Shewanella colwelliana</name>
    <name type="common">Alteromonas colwelliana</name>
    <dbReference type="NCBI Taxonomy" id="23"/>
    <lineage>
        <taxon>Bacteria</taxon>
        <taxon>Pseudomonadati</taxon>
        <taxon>Pseudomonadota</taxon>
        <taxon>Gammaproteobacteria</taxon>
        <taxon>Alteromonadales</taxon>
        <taxon>Shewanellaceae</taxon>
        <taxon>Shewanella</taxon>
    </lineage>
</organism>
<dbReference type="InterPro" id="IPR059019">
    <property type="entry name" value="WHD_CapW"/>
</dbReference>
<evidence type="ECO:0000259" key="2">
    <source>
        <dbReference type="Pfam" id="PF26109"/>
    </source>
</evidence>
<dbReference type="InterPro" id="IPR016634">
    <property type="entry name" value="CapW-like"/>
</dbReference>
<dbReference type="OrthoDB" id="6400324at2"/>
<dbReference type="EMBL" id="MCBT01000003">
    <property type="protein sequence ID" value="OEG75641.1"/>
    <property type="molecule type" value="Genomic_DNA"/>
</dbReference>
<protein>
    <submittedName>
        <fullName evidence="3">Transcriptional regulator</fullName>
    </submittedName>
</protein>
<dbReference type="PROSITE" id="PS52050">
    <property type="entry name" value="WYL"/>
    <property type="match status" value="1"/>
</dbReference>
<dbReference type="STRING" id="23.BEL05_17615"/>
<accession>A0A1E5IYI9</accession>
<dbReference type="RefSeq" id="WP_069670056.1">
    <property type="nucleotide sequence ID" value="NZ_MCBT01000003.1"/>
</dbReference>
<comment type="caution">
    <text evidence="3">The sequence shown here is derived from an EMBL/GenBank/DDBJ whole genome shotgun (WGS) entry which is preliminary data.</text>
</comment>
<gene>
    <name evidence="3" type="ORF">BEL05_17615</name>
</gene>
<dbReference type="Pfam" id="PF26109">
    <property type="entry name" value="WHD_BrxR"/>
    <property type="match status" value="1"/>
</dbReference>
<dbReference type="PIRSF" id="PIRSF015558">
    <property type="entry name" value="Txn_reg_DeoR_prd"/>
    <property type="match status" value="1"/>
</dbReference>
<dbReference type="InterPro" id="IPR026881">
    <property type="entry name" value="WYL_dom"/>
</dbReference>
<feature type="domain" description="WYL" evidence="1">
    <location>
        <begin position="127"/>
        <end position="196"/>
    </location>
</feature>
<dbReference type="AlphaFoldDB" id="A0A1E5IYI9"/>
<sequence length="303" mass="35343">MITFEELKNSYPKTADRLAFIDFMLRFTGVVKRSGISEMFNLSDAASSKVLAEYSELKPNNIEYNRTVRANAIMRDSFRPLLDLDSETALGMLANGFNRNKLSFPVRTAIPFEKIGRVPNNLPTDSVAKITRAINGKYAISCCYQSESSSNHDRRVIIPLSIMHDGSKWMFRGFDRNDPKNIFYKNFHFSRVRDVEEYFQNKDYQAEPEETLEADKQWNLILPLQLQIHPDRTLEEATRIRNDFGIPASANELTIEVRCALMFFVEKQWFIDKRLNSNQDVERYFKFKLMNAEMLELVMQKNL</sequence>
<evidence type="ECO:0000313" key="4">
    <source>
        <dbReference type="Proteomes" id="UP000095230"/>
    </source>
</evidence>
<evidence type="ECO:0000259" key="1">
    <source>
        <dbReference type="Pfam" id="PF13280"/>
    </source>
</evidence>
<dbReference type="Proteomes" id="UP000095230">
    <property type="component" value="Unassembled WGS sequence"/>
</dbReference>
<reference evidence="3 4" key="1">
    <citation type="submission" date="2016-07" db="EMBL/GenBank/DDBJ databases">
        <title>Whole-genome of two Shewanella species isolated from a digestive organ of sea cucumber Apostichopus japonicus Selenka 1867.</title>
        <authorList>
            <person name="Hong H.-H."/>
            <person name="Choi H."/>
            <person name="Cheon S."/>
            <person name="Oh J.-S."/>
            <person name="Lee H.-G."/>
            <person name="Park C."/>
        </authorList>
    </citation>
    <scope>NUCLEOTIDE SEQUENCE [LARGE SCALE GENOMIC DNA]</scope>
    <source>
        <strain evidence="3 4">CSB03KR</strain>
    </source>
</reference>
<proteinExistence type="predicted"/>
<name>A0A1E5IYI9_SHECO</name>
<dbReference type="Pfam" id="PF13280">
    <property type="entry name" value="WYL"/>
    <property type="match status" value="1"/>
</dbReference>
<feature type="domain" description="DNA-binding transcriptional repressor CapW winged helix-turn-helix" evidence="2">
    <location>
        <begin position="15"/>
        <end position="81"/>
    </location>
</feature>